<dbReference type="HOGENOM" id="CLU_3069894_0_0_1"/>
<dbReference type="AlphaFoldDB" id="U9TVN4"/>
<gene>
    <name evidence="1" type="ORF">GLOINDRAFT_335405</name>
</gene>
<proteinExistence type="predicted"/>
<organism evidence="1">
    <name type="scientific">Rhizophagus irregularis (strain DAOM 181602 / DAOM 197198 / MUCL 43194)</name>
    <name type="common">Arbuscular mycorrhizal fungus</name>
    <name type="synonym">Glomus intraradices</name>
    <dbReference type="NCBI Taxonomy" id="747089"/>
    <lineage>
        <taxon>Eukaryota</taxon>
        <taxon>Fungi</taxon>
        <taxon>Fungi incertae sedis</taxon>
        <taxon>Mucoromycota</taxon>
        <taxon>Glomeromycotina</taxon>
        <taxon>Glomeromycetes</taxon>
        <taxon>Glomerales</taxon>
        <taxon>Glomeraceae</taxon>
        <taxon>Rhizophagus</taxon>
    </lineage>
</organism>
<name>U9TVN4_RHIID</name>
<sequence length="53" mass="5919">MSPVISKIPDKLELPEEELGDKLVEESRELVSDSLVELTSDSLNTLCWSKSDL</sequence>
<protein>
    <submittedName>
        <fullName evidence="1">Uncharacterized protein</fullName>
    </submittedName>
</protein>
<accession>U9TVN4</accession>
<evidence type="ECO:0000313" key="1">
    <source>
        <dbReference type="EMBL" id="ESA12155.1"/>
    </source>
</evidence>
<dbReference type="EMBL" id="KI285224">
    <property type="protein sequence ID" value="ESA12155.1"/>
    <property type="molecule type" value="Genomic_DNA"/>
</dbReference>
<reference evidence="1" key="1">
    <citation type="submission" date="2013-07" db="EMBL/GenBank/DDBJ databases">
        <title>The genome of an arbuscular mycorrhizal fungus provides insights into the evolution of the oldest plant symbiosis.</title>
        <authorList>
            <consortium name="DOE Joint Genome Institute"/>
            <person name="Tisserant E."/>
            <person name="Malbreil M."/>
            <person name="Kuo A."/>
            <person name="Kohler A."/>
            <person name="Symeonidi A."/>
            <person name="Balestrini R."/>
            <person name="Charron P."/>
            <person name="Duensing N."/>
            <person name="Frei-dit-Frey N."/>
            <person name="Gianinazzi-Pearson V."/>
            <person name="Gilbert B."/>
            <person name="Handa Y."/>
            <person name="Hijri M."/>
            <person name="Kaul R."/>
            <person name="Kawaguchi M."/>
            <person name="Krajinski F."/>
            <person name="Lammers P."/>
            <person name="Lapierre D."/>
            <person name="Masclaux F.G."/>
            <person name="Murat C."/>
            <person name="Morin E."/>
            <person name="Ndikumana S."/>
            <person name="Pagni M."/>
            <person name="Petitpierre D."/>
            <person name="Requena N."/>
            <person name="Rosikiewicz P."/>
            <person name="Riley R."/>
            <person name="Saito K."/>
            <person name="San Clemente H."/>
            <person name="Shapiro H."/>
            <person name="van Tuinen D."/>
            <person name="Becard G."/>
            <person name="Bonfante P."/>
            <person name="Paszkowski U."/>
            <person name="Shachar-Hill Y."/>
            <person name="Young J.P."/>
            <person name="Sanders I.R."/>
            <person name="Henrissat B."/>
            <person name="Rensing S.A."/>
            <person name="Grigoriev I.V."/>
            <person name="Corradi N."/>
            <person name="Roux C."/>
            <person name="Martin F."/>
        </authorList>
    </citation>
    <scope>NUCLEOTIDE SEQUENCE</scope>
    <source>
        <strain evidence="1">DAOM 197198</strain>
    </source>
</reference>